<keyword evidence="3 6" id="KW-0853">WD repeat</keyword>
<dbReference type="GO" id="GO:0003682">
    <property type="term" value="F:chromatin binding"/>
    <property type="evidence" value="ECO:0007669"/>
    <property type="project" value="TreeGrafter"/>
</dbReference>
<reference evidence="8" key="1">
    <citation type="journal article" date="2015" name="J. Biotechnol.">
        <title>The structure of the Cyberlindnera jadinii genome and its relation to Candida utilis analyzed by the occurrence of single nucleotide polymorphisms.</title>
        <authorList>
            <person name="Rupp O."/>
            <person name="Brinkrolf K."/>
            <person name="Buerth C."/>
            <person name="Kunigo M."/>
            <person name="Schneider J."/>
            <person name="Jaenicke S."/>
            <person name="Goesmann A."/>
            <person name="Puehler A."/>
            <person name="Jaeger K.-E."/>
            <person name="Ernst J.F."/>
        </authorList>
    </citation>
    <scope>NUCLEOTIDE SEQUENCE [LARGE SCALE GENOMIC DNA]</scope>
    <source>
        <strain evidence="8">ATCC 18201 / CBS 1600 / BCRC 20928 / JCM 3617 / NBRC 0987 / NRRL Y-1542</strain>
    </source>
</reference>
<keyword evidence="4" id="KW-0677">Repeat</keyword>
<evidence type="ECO:0000256" key="1">
    <source>
        <dbReference type="ARBA" id="ARBA00004123"/>
    </source>
</evidence>
<accession>A0A0H5C7X1</accession>
<dbReference type="Pfam" id="PF00400">
    <property type="entry name" value="WD40"/>
    <property type="match status" value="3"/>
</dbReference>
<dbReference type="SUPFAM" id="SSF50978">
    <property type="entry name" value="WD40 repeat-like"/>
    <property type="match status" value="1"/>
</dbReference>
<feature type="repeat" description="WD" evidence="6">
    <location>
        <begin position="108"/>
        <end position="149"/>
    </location>
</feature>
<dbReference type="EMBL" id="CDQK01000006">
    <property type="protein sequence ID" value="CEP24400.1"/>
    <property type="molecule type" value="Genomic_DNA"/>
</dbReference>
<dbReference type="PANTHER" id="PTHR19861:SF0">
    <property type="entry name" value="WD REPEAT-CONTAINING PROTEIN 82"/>
    <property type="match status" value="1"/>
</dbReference>
<dbReference type="AlphaFoldDB" id="A0A0H5C7X1"/>
<proteinExistence type="inferred from homology"/>
<evidence type="ECO:0000256" key="3">
    <source>
        <dbReference type="ARBA" id="ARBA00022574"/>
    </source>
</evidence>
<dbReference type="GO" id="GO:0016070">
    <property type="term" value="P:RNA metabolic process"/>
    <property type="evidence" value="ECO:0007669"/>
    <property type="project" value="UniProtKB-ARBA"/>
</dbReference>
<dbReference type="Proteomes" id="UP000038830">
    <property type="component" value="Unassembled WGS sequence"/>
</dbReference>
<dbReference type="PROSITE" id="PS50082">
    <property type="entry name" value="WD_REPEATS_2"/>
    <property type="match status" value="1"/>
</dbReference>
<keyword evidence="5" id="KW-0539">Nucleus</keyword>
<evidence type="ECO:0000313" key="8">
    <source>
        <dbReference type="Proteomes" id="UP000038830"/>
    </source>
</evidence>
<comment type="subcellular location">
    <subcellularLocation>
        <location evidence="1">Nucleus</location>
    </subcellularLocation>
</comment>
<sequence length="330" mass="36850">MSSVTISKDLCTSFKVSKVFSHTETPPITSLDYDDSGQFLISTSVDECIQLYDITKGKHVKPVYSKKYGCHLAKFTHNQKNCIYASTKGDDNTIRYLSLSDNSYIRYFRGHKGFVNSLEVSPKSDVFVSASLDHTTKLWDLRASNPQASIPSTARSSVAFDPSGEVVALSNVNEGVVKFLNVKMFDAEPFYVLQLPKGYQWDKVEFSNDSKFIMLSSSQYGHLLYDSFEFLEKGKLDGFTPIPQNEFASNGCASFTPDGKYVFSGNGLGNVCVWSLNPLDNNRQPVRGNVKPLAYLKGDARPRLCLWNPCFAQFTTADVSISMWIPEEAN</sequence>
<dbReference type="InterPro" id="IPR037867">
    <property type="entry name" value="Swd2/WDR82"/>
</dbReference>
<evidence type="ECO:0000313" key="7">
    <source>
        <dbReference type="EMBL" id="CEP24400.1"/>
    </source>
</evidence>
<dbReference type="PROSITE" id="PS50294">
    <property type="entry name" value="WD_REPEATS_REGION"/>
    <property type="match status" value="1"/>
</dbReference>
<dbReference type="SMART" id="SM00320">
    <property type="entry name" value="WD40"/>
    <property type="match status" value="3"/>
</dbReference>
<dbReference type="Gene3D" id="2.130.10.10">
    <property type="entry name" value="YVTN repeat-like/Quinoprotein amine dehydrogenase"/>
    <property type="match status" value="1"/>
</dbReference>
<dbReference type="InterPro" id="IPR001680">
    <property type="entry name" value="WD40_rpt"/>
</dbReference>
<dbReference type="InterPro" id="IPR036322">
    <property type="entry name" value="WD40_repeat_dom_sf"/>
</dbReference>
<dbReference type="InterPro" id="IPR015943">
    <property type="entry name" value="WD40/YVTN_repeat-like_dom_sf"/>
</dbReference>
<gene>
    <name evidence="7" type="ORF">BN1211_5214</name>
</gene>
<organism evidence="7 8">
    <name type="scientific">Cyberlindnera jadinii (strain ATCC 18201 / CBS 1600 / BCRC 20928 / JCM 3617 / NBRC 0987 / NRRL Y-1542)</name>
    <name type="common">Torula yeast</name>
    <name type="synonym">Candida utilis</name>
    <dbReference type="NCBI Taxonomy" id="983966"/>
    <lineage>
        <taxon>Eukaryota</taxon>
        <taxon>Fungi</taxon>
        <taxon>Dikarya</taxon>
        <taxon>Ascomycota</taxon>
        <taxon>Saccharomycotina</taxon>
        <taxon>Saccharomycetes</taxon>
        <taxon>Phaffomycetales</taxon>
        <taxon>Phaffomycetaceae</taxon>
        <taxon>Cyberlindnera</taxon>
    </lineage>
</organism>
<evidence type="ECO:0000256" key="6">
    <source>
        <dbReference type="PROSITE-ProRule" id="PRU00221"/>
    </source>
</evidence>
<dbReference type="PANTHER" id="PTHR19861">
    <property type="entry name" value="WD40 REPEAT PROTEIN SWD2"/>
    <property type="match status" value="1"/>
</dbReference>
<evidence type="ECO:0000256" key="5">
    <source>
        <dbReference type="ARBA" id="ARBA00023242"/>
    </source>
</evidence>
<evidence type="ECO:0000256" key="4">
    <source>
        <dbReference type="ARBA" id="ARBA00022737"/>
    </source>
</evidence>
<protein>
    <submittedName>
        <fullName evidence="7">Uncharacterized protein</fullName>
    </submittedName>
</protein>
<name>A0A0H5C7X1_CYBJN</name>
<evidence type="ECO:0000256" key="2">
    <source>
        <dbReference type="ARBA" id="ARBA00005616"/>
    </source>
</evidence>
<dbReference type="GO" id="GO:0048188">
    <property type="term" value="C:Set1C/COMPASS complex"/>
    <property type="evidence" value="ECO:0007669"/>
    <property type="project" value="TreeGrafter"/>
</dbReference>
<comment type="similarity">
    <text evidence="2">Belongs to the WD repeat SWD2 family.</text>
</comment>